<comment type="caution">
    <text evidence="2">The sequence shown here is derived from an EMBL/GenBank/DDBJ whole genome shotgun (WGS) entry which is preliminary data.</text>
</comment>
<evidence type="ECO:0000313" key="3">
    <source>
        <dbReference type="Proteomes" id="UP000292027"/>
    </source>
</evidence>
<evidence type="ECO:0000256" key="1">
    <source>
        <dbReference type="SAM" id="MobiDB-lite"/>
    </source>
</evidence>
<proteinExistence type="predicted"/>
<organism evidence="2 3">
    <name type="scientific">Kribbella rubisoli</name>
    <dbReference type="NCBI Taxonomy" id="3075929"/>
    <lineage>
        <taxon>Bacteria</taxon>
        <taxon>Bacillati</taxon>
        <taxon>Actinomycetota</taxon>
        <taxon>Actinomycetes</taxon>
        <taxon>Propionibacteriales</taxon>
        <taxon>Kribbellaceae</taxon>
        <taxon>Kribbella</taxon>
    </lineage>
</organism>
<dbReference type="RefSeq" id="WP_130447780.1">
    <property type="nucleotide sequence ID" value="NZ_SHKR01000015.1"/>
</dbReference>
<protein>
    <submittedName>
        <fullName evidence="2">Uncharacterized protein</fullName>
    </submittedName>
</protein>
<feature type="region of interest" description="Disordered" evidence="1">
    <location>
        <begin position="623"/>
        <end position="642"/>
    </location>
</feature>
<dbReference type="EMBL" id="SHKR01000015">
    <property type="protein sequence ID" value="RZU11326.1"/>
    <property type="molecule type" value="Genomic_DNA"/>
</dbReference>
<keyword evidence="3" id="KW-1185">Reference proteome</keyword>
<evidence type="ECO:0000313" key="2">
    <source>
        <dbReference type="EMBL" id="RZU11326.1"/>
    </source>
</evidence>
<dbReference type="Proteomes" id="UP000292027">
    <property type="component" value="Unassembled WGS sequence"/>
</dbReference>
<name>A0A4V2FWV6_9ACTN</name>
<dbReference type="AlphaFoldDB" id="A0A4V2FWV6"/>
<reference evidence="2 3" key="1">
    <citation type="journal article" date="2015" name="Stand. Genomic Sci.">
        <title>Genomic Encyclopedia of Bacterial and Archaeal Type Strains, Phase III: the genomes of soil and plant-associated and newly described type strains.</title>
        <authorList>
            <person name="Whitman W.B."/>
            <person name="Woyke T."/>
            <person name="Klenk H.P."/>
            <person name="Zhou Y."/>
            <person name="Lilburn T.G."/>
            <person name="Beck B.J."/>
            <person name="De Vos P."/>
            <person name="Vandamme P."/>
            <person name="Eisen J.A."/>
            <person name="Garrity G."/>
            <person name="Hugenholtz P."/>
            <person name="Kyrpides N.C."/>
        </authorList>
    </citation>
    <scope>NUCLEOTIDE SEQUENCE [LARGE SCALE GENOMIC DNA]</scope>
    <source>
        <strain evidence="2 3">VKM Ac-2540</strain>
    </source>
</reference>
<gene>
    <name evidence="2" type="ORF">EV645_6488</name>
</gene>
<dbReference type="OrthoDB" id="4846903at2"/>
<accession>A0A4V2FWV6</accession>
<sequence length="660" mass="69669">MTTPGFFELYPSARPALPAGAYTATGSQQVIAQTPHDGPATVPIDDTAFHLVVDAPRYKLPPDQILSTFPPAGTEGDWRERLPQIVIKRRTLPWERNPAPGSPAGQQPPWLALVVLADGEGTLSPDVDPSRCVSAGIDLGPEADVPKAKYLEVGQDIVDKVFPCRDELDLLCHVRKVDLRDTELALGDDDGFLAVVLSSRLPQPAAPASAGAEAKPLKYTAYLINLERQLDVLLPTEPAPSHSFNATLTTDLIDQQLLAPAPDATIDQIAMTLGPALQIQGKGVAKAVESGSLVPFSTAQGIESKAGAWAIGPVVNGVAGSADFQTASAYKAGVNAGFAEVLVRKLRFPVLVSWEFTCTGEGGFERLMNNLDVGLLGTVDETTAPPNLEVAATGHISLAHRTRRGEASRSWYRGPLTPQPTVRAEAVQGVLPLAHTGDQLRKVVPDGREDISLAALFEIGRLLTLNKPTLVAQLMQWRRELFGAARARELADALASSVVTGLGLGAASGRNALEDLVRTVVVDAFVTLPADALGPSAPAVTAARMPAELLQLQTSDVLAGLGLDADRLMAITKAYGVDGLATVPVQTQEAPTIPAAGDKASLLALNNTLGLRVDDLVMSALKATEAPPHGQKPRRGRKKDTLDRLIGEAAARARINGPED</sequence>